<dbReference type="HOGENOM" id="CLU_3146915_0_0_1"/>
<dbReference type="eggNOG" id="KOG0746">
    <property type="taxonomic scope" value="Eukaryota"/>
</dbReference>
<protein>
    <submittedName>
        <fullName evidence="2">Uncharacterized protein</fullName>
    </submittedName>
</protein>
<dbReference type="GO" id="GO:0022625">
    <property type="term" value="C:cytosolic large ribosomal subunit"/>
    <property type="evidence" value="ECO:0007669"/>
    <property type="project" value="TreeGrafter"/>
</dbReference>
<feature type="region of interest" description="Disordered" evidence="1">
    <location>
        <begin position="31"/>
        <end position="55"/>
    </location>
</feature>
<dbReference type="Pfam" id="PF00297">
    <property type="entry name" value="Ribosomal_L3"/>
    <property type="match status" value="1"/>
</dbReference>
<evidence type="ECO:0000313" key="3">
    <source>
        <dbReference type="Proteomes" id="UP000007174"/>
    </source>
</evidence>
<evidence type="ECO:0000313" key="2">
    <source>
        <dbReference type="EMBL" id="CCF44574.1"/>
    </source>
</evidence>
<dbReference type="GO" id="GO:0006412">
    <property type="term" value="P:translation"/>
    <property type="evidence" value="ECO:0007669"/>
    <property type="project" value="InterPro"/>
</dbReference>
<proteinExistence type="predicted"/>
<dbReference type="GO" id="GO:0003735">
    <property type="term" value="F:structural constituent of ribosome"/>
    <property type="evidence" value="ECO:0007669"/>
    <property type="project" value="InterPro"/>
</dbReference>
<dbReference type="Gene3D" id="2.40.30.10">
    <property type="entry name" value="Translation factors"/>
    <property type="match status" value="1"/>
</dbReference>
<dbReference type="Proteomes" id="UP000007174">
    <property type="component" value="Unassembled WGS sequence"/>
</dbReference>
<evidence type="ECO:0000256" key="1">
    <source>
        <dbReference type="SAM" id="MobiDB-lite"/>
    </source>
</evidence>
<name>H1VWG2_COLHI</name>
<dbReference type="STRING" id="759273.H1VWG2"/>
<organism evidence="2 3">
    <name type="scientific">Colletotrichum higginsianum (strain IMI 349063)</name>
    <name type="common">Crucifer anthracnose fungus</name>
    <dbReference type="NCBI Taxonomy" id="759273"/>
    <lineage>
        <taxon>Eukaryota</taxon>
        <taxon>Fungi</taxon>
        <taxon>Dikarya</taxon>
        <taxon>Ascomycota</taxon>
        <taxon>Pezizomycotina</taxon>
        <taxon>Sordariomycetes</taxon>
        <taxon>Hypocreomycetidae</taxon>
        <taxon>Glomerellales</taxon>
        <taxon>Glomerellaceae</taxon>
        <taxon>Colletotrichum</taxon>
        <taxon>Colletotrichum destructivum species complex</taxon>
    </lineage>
</organism>
<accession>H1VWG2</accession>
<reference evidence="3" key="1">
    <citation type="journal article" date="2012" name="Nat. Genet.">
        <title>Lifestyle transitions in plant pathogenic Colletotrichum fungi deciphered by genome and transcriptome analyses.</title>
        <authorList>
            <person name="O'Connell R.J."/>
            <person name="Thon M.R."/>
            <person name="Hacquard S."/>
            <person name="Amyotte S.G."/>
            <person name="Kleemann J."/>
            <person name="Torres M.F."/>
            <person name="Damm U."/>
            <person name="Buiate E.A."/>
            <person name="Epstein L."/>
            <person name="Alkan N."/>
            <person name="Altmueller J."/>
            <person name="Alvarado-Balderrama L."/>
            <person name="Bauser C.A."/>
            <person name="Becker C."/>
            <person name="Birren B.W."/>
            <person name="Chen Z."/>
            <person name="Choi J."/>
            <person name="Crouch J.A."/>
            <person name="Duvick J.P."/>
            <person name="Farman M.A."/>
            <person name="Gan P."/>
            <person name="Heiman D."/>
            <person name="Henrissat B."/>
            <person name="Howard R.J."/>
            <person name="Kabbage M."/>
            <person name="Koch C."/>
            <person name="Kracher B."/>
            <person name="Kubo Y."/>
            <person name="Law A.D."/>
            <person name="Lebrun M.-H."/>
            <person name="Lee Y.-H."/>
            <person name="Miyara I."/>
            <person name="Moore N."/>
            <person name="Neumann U."/>
            <person name="Nordstroem K."/>
            <person name="Panaccione D.G."/>
            <person name="Panstruga R."/>
            <person name="Place M."/>
            <person name="Proctor R.H."/>
            <person name="Prusky D."/>
            <person name="Rech G."/>
            <person name="Reinhardt R."/>
            <person name="Rollins J.A."/>
            <person name="Rounsley S."/>
            <person name="Schardl C.L."/>
            <person name="Schwartz D.C."/>
            <person name="Shenoy N."/>
            <person name="Shirasu K."/>
            <person name="Sikhakolli U.R."/>
            <person name="Stueber K."/>
            <person name="Sukno S.A."/>
            <person name="Sweigard J.A."/>
            <person name="Takano Y."/>
            <person name="Takahara H."/>
            <person name="Trail F."/>
            <person name="van der Does H.C."/>
            <person name="Voll L.M."/>
            <person name="Will I."/>
            <person name="Young S."/>
            <person name="Zeng Q."/>
            <person name="Zhang J."/>
            <person name="Zhou S."/>
            <person name="Dickman M.B."/>
            <person name="Schulze-Lefert P."/>
            <person name="Ver Loren van Themaat E."/>
            <person name="Ma L.-J."/>
            <person name="Vaillancourt L.J."/>
        </authorList>
    </citation>
    <scope>NUCLEOTIDE SEQUENCE [LARGE SCALE GENOMIC DNA]</scope>
    <source>
        <strain evidence="3">IMI 349063</strain>
    </source>
</reference>
<dbReference type="PANTHER" id="PTHR11363:SF5">
    <property type="entry name" value="LARGE RIBOSOMAL SUBUNIT PROTEIN UL3"/>
    <property type="match status" value="1"/>
</dbReference>
<dbReference type="InterPro" id="IPR000597">
    <property type="entry name" value="Ribosomal_uL3"/>
</dbReference>
<feature type="compositionally biased region" description="Basic and acidic residues" evidence="1">
    <location>
        <begin position="39"/>
        <end position="55"/>
    </location>
</feature>
<gene>
    <name evidence="2" type="ORF">CH063_13930</name>
</gene>
<dbReference type="AlphaFoldDB" id="H1VWG2"/>
<dbReference type="PANTHER" id="PTHR11363">
    <property type="entry name" value="60S RIBOSOMAL PROTEIN L3-RELATED"/>
    <property type="match status" value="1"/>
</dbReference>
<dbReference type="EMBL" id="CACQ02006996">
    <property type="protein sequence ID" value="CCF44574.1"/>
    <property type="molecule type" value="Genomic_DNA"/>
</dbReference>
<sequence length="55" mass="6299">MTLRKSMFTHTSRKALEKIDLKWIDTSSEFGHGAFQTPAEKKQYQGTLKKDLAAQ</sequence>
<dbReference type="InterPro" id="IPR045077">
    <property type="entry name" value="L3_arc_euk"/>
</dbReference>
<dbReference type="GO" id="GO:0003723">
    <property type="term" value="F:RNA binding"/>
    <property type="evidence" value="ECO:0007669"/>
    <property type="project" value="TreeGrafter"/>
</dbReference>
<dbReference type="VEuPathDB" id="FungiDB:CH63R_10247"/>